<organism evidence="8 9">
    <name type="scientific">Cercospora zeae-maydis SCOH1-5</name>
    <dbReference type="NCBI Taxonomy" id="717836"/>
    <lineage>
        <taxon>Eukaryota</taxon>
        <taxon>Fungi</taxon>
        <taxon>Dikarya</taxon>
        <taxon>Ascomycota</taxon>
        <taxon>Pezizomycotina</taxon>
        <taxon>Dothideomycetes</taxon>
        <taxon>Dothideomycetidae</taxon>
        <taxon>Mycosphaerellales</taxon>
        <taxon>Mycosphaerellaceae</taxon>
        <taxon>Cercospora</taxon>
    </lineage>
</organism>
<evidence type="ECO:0000256" key="7">
    <source>
        <dbReference type="SAM" id="Phobius"/>
    </source>
</evidence>
<dbReference type="OrthoDB" id="1470350at2759"/>
<evidence type="ECO:0000256" key="4">
    <source>
        <dbReference type="ARBA" id="ARBA00022723"/>
    </source>
</evidence>
<dbReference type="EMBL" id="ML992688">
    <property type="protein sequence ID" value="KAF2209116.1"/>
    <property type="molecule type" value="Genomic_DNA"/>
</dbReference>
<dbReference type="AlphaFoldDB" id="A0A6A6F5T7"/>
<dbReference type="InterPro" id="IPR050121">
    <property type="entry name" value="Cytochrome_P450_monoxygenase"/>
</dbReference>
<dbReference type="InterPro" id="IPR002401">
    <property type="entry name" value="Cyt_P450_E_grp-I"/>
</dbReference>
<dbReference type="Pfam" id="PF00067">
    <property type="entry name" value="p450"/>
    <property type="match status" value="1"/>
</dbReference>
<dbReference type="CDD" id="cd11058">
    <property type="entry name" value="CYP60B-like"/>
    <property type="match status" value="1"/>
</dbReference>
<comment type="cofactor">
    <cofactor evidence="1 6">
        <name>heme</name>
        <dbReference type="ChEBI" id="CHEBI:30413"/>
    </cofactor>
</comment>
<evidence type="ECO:0000256" key="2">
    <source>
        <dbReference type="ARBA" id="ARBA00010617"/>
    </source>
</evidence>
<feature type="binding site" description="axial binding residue" evidence="6">
    <location>
        <position position="446"/>
    </location>
    <ligand>
        <name>heme</name>
        <dbReference type="ChEBI" id="CHEBI:30413"/>
    </ligand>
    <ligandPart>
        <name>Fe</name>
        <dbReference type="ChEBI" id="CHEBI:18248"/>
    </ligandPart>
</feature>
<evidence type="ECO:0000256" key="6">
    <source>
        <dbReference type="PIRSR" id="PIRSR602401-1"/>
    </source>
</evidence>
<dbReference type="GO" id="GO:0020037">
    <property type="term" value="F:heme binding"/>
    <property type="evidence" value="ECO:0007669"/>
    <property type="project" value="InterPro"/>
</dbReference>
<keyword evidence="9" id="KW-1185">Reference proteome</keyword>
<dbReference type="Gene3D" id="1.10.630.10">
    <property type="entry name" value="Cytochrome P450"/>
    <property type="match status" value="1"/>
</dbReference>
<evidence type="ECO:0000313" key="8">
    <source>
        <dbReference type="EMBL" id="KAF2209116.1"/>
    </source>
</evidence>
<reference evidence="8" key="1">
    <citation type="journal article" date="2020" name="Stud. Mycol.">
        <title>101 Dothideomycetes genomes: a test case for predicting lifestyles and emergence of pathogens.</title>
        <authorList>
            <person name="Haridas S."/>
            <person name="Albert R."/>
            <person name="Binder M."/>
            <person name="Bloem J."/>
            <person name="Labutti K."/>
            <person name="Salamov A."/>
            <person name="Andreopoulos B."/>
            <person name="Baker S."/>
            <person name="Barry K."/>
            <person name="Bills G."/>
            <person name="Bluhm B."/>
            <person name="Cannon C."/>
            <person name="Castanera R."/>
            <person name="Culley D."/>
            <person name="Daum C."/>
            <person name="Ezra D."/>
            <person name="Gonzalez J."/>
            <person name="Henrissat B."/>
            <person name="Kuo A."/>
            <person name="Liang C."/>
            <person name="Lipzen A."/>
            <person name="Lutzoni F."/>
            <person name="Magnuson J."/>
            <person name="Mondo S."/>
            <person name="Nolan M."/>
            <person name="Ohm R."/>
            <person name="Pangilinan J."/>
            <person name="Park H.-J."/>
            <person name="Ramirez L."/>
            <person name="Alfaro M."/>
            <person name="Sun H."/>
            <person name="Tritt A."/>
            <person name="Yoshinaga Y."/>
            <person name="Zwiers L.-H."/>
            <person name="Turgeon B."/>
            <person name="Goodwin S."/>
            <person name="Spatafora J."/>
            <person name="Crous P."/>
            <person name="Grigoriev I."/>
        </authorList>
    </citation>
    <scope>NUCLEOTIDE SEQUENCE</scope>
    <source>
        <strain evidence="8">SCOH1-5</strain>
    </source>
</reference>
<evidence type="ECO:0000256" key="1">
    <source>
        <dbReference type="ARBA" id="ARBA00001971"/>
    </source>
</evidence>
<evidence type="ECO:0000256" key="5">
    <source>
        <dbReference type="ARBA" id="ARBA00023004"/>
    </source>
</evidence>
<gene>
    <name evidence="8" type="ORF">CERZMDRAFT_114084</name>
</gene>
<evidence type="ECO:0000313" key="9">
    <source>
        <dbReference type="Proteomes" id="UP000799539"/>
    </source>
</evidence>
<dbReference type="GO" id="GO:0005506">
    <property type="term" value="F:iron ion binding"/>
    <property type="evidence" value="ECO:0007669"/>
    <property type="project" value="InterPro"/>
</dbReference>
<dbReference type="Proteomes" id="UP000799539">
    <property type="component" value="Unassembled WGS sequence"/>
</dbReference>
<evidence type="ECO:0008006" key="10">
    <source>
        <dbReference type="Google" id="ProtNLM"/>
    </source>
</evidence>
<dbReference type="PANTHER" id="PTHR24305">
    <property type="entry name" value="CYTOCHROME P450"/>
    <property type="match status" value="1"/>
</dbReference>
<dbReference type="PANTHER" id="PTHR24305:SF210">
    <property type="entry name" value="CYTOCHROME P450 MONOOXYGENASE ASQL-RELATED"/>
    <property type="match status" value="1"/>
</dbReference>
<keyword evidence="5 6" id="KW-0408">Iron</keyword>
<keyword evidence="7" id="KW-0812">Transmembrane</keyword>
<accession>A0A6A6F5T7</accession>
<protein>
    <recommendedName>
        <fullName evidence="10">Cytochrome P450</fullName>
    </recommendedName>
</protein>
<feature type="transmembrane region" description="Helical" evidence="7">
    <location>
        <begin position="12"/>
        <end position="33"/>
    </location>
</feature>
<name>A0A6A6F5T7_9PEZI</name>
<dbReference type="GO" id="GO:0016705">
    <property type="term" value="F:oxidoreductase activity, acting on paired donors, with incorporation or reduction of molecular oxygen"/>
    <property type="evidence" value="ECO:0007669"/>
    <property type="project" value="InterPro"/>
</dbReference>
<keyword evidence="3 6" id="KW-0349">Heme</keyword>
<evidence type="ECO:0000256" key="3">
    <source>
        <dbReference type="ARBA" id="ARBA00022617"/>
    </source>
</evidence>
<dbReference type="GO" id="GO:0004497">
    <property type="term" value="F:monooxygenase activity"/>
    <property type="evidence" value="ECO:0007669"/>
    <property type="project" value="InterPro"/>
</dbReference>
<dbReference type="PRINTS" id="PR00463">
    <property type="entry name" value="EP450I"/>
</dbReference>
<dbReference type="SUPFAM" id="SSF48264">
    <property type="entry name" value="Cytochrome P450"/>
    <property type="match status" value="1"/>
</dbReference>
<sequence>MTGPVTEYDSISSIRLAALLFIPIGLWLTLTLLKSIYHTFCGPLASIPGPRWRGFTSLPHLKAMWTGDEALTVLHLHRQYGPVIRLAPDLVAYRGDSETWKTIYASKSNGVCAFQKDLLFYDKPLNEVSGPISGDDDVSRRMRKTMAPAFSDSAIKQYEPRMQSWCAALIKCLNAHIDEAIPADMVKLFNCTTFDIMSDMLLSQPLHLLQVGDYTPYVRLIFTLLRHVTRLKTLRLYNRALAKPLHLFVMNIPIVRRYAEKHYHFINDRVAERLAQGSKQTDIWSLIEHSQLTKDERDSVANELMIAGTETTATTLSGCLYHLLRNPIWLSALTQDLRSKYSATRPTFAALQDNKLLNAVIKESLRLYPPVPIGFPRFVPPGGIELKGFHLPEGTRVAIYQLATYRDPGLWHQPDTFHPGRWLGDPQFAGDHVAAFEPFSTGPRACSGQNFAYNQMRLLLASVLLEFDLELAPESYDWAANQKTFLVWEKPPLIVNIRRATTFYRV</sequence>
<dbReference type="InterPro" id="IPR001128">
    <property type="entry name" value="Cyt_P450"/>
</dbReference>
<proteinExistence type="inferred from homology"/>
<keyword evidence="4 6" id="KW-0479">Metal-binding</keyword>
<comment type="similarity">
    <text evidence="2">Belongs to the cytochrome P450 family.</text>
</comment>
<dbReference type="PRINTS" id="PR00385">
    <property type="entry name" value="P450"/>
</dbReference>
<keyword evidence="7" id="KW-0472">Membrane</keyword>
<dbReference type="InterPro" id="IPR036396">
    <property type="entry name" value="Cyt_P450_sf"/>
</dbReference>
<keyword evidence="7" id="KW-1133">Transmembrane helix</keyword>